<evidence type="ECO:0000256" key="6">
    <source>
        <dbReference type="SAM" id="Phobius"/>
    </source>
</evidence>
<proteinExistence type="predicted"/>
<dbReference type="RefSeq" id="WP_062278709.1">
    <property type="nucleotide sequence ID" value="NZ_DF968180.1"/>
</dbReference>
<evidence type="ECO:0000256" key="4">
    <source>
        <dbReference type="ARBA" id="ARBA00022989"/>
    </source>
</evidence>
<gene>
    <name evidence="7" type="ORF">ATC1_12432</name>
</gene>
<sequence length="319" mass="34225">MILKKIKSFFNNTALMALVLSLLLYITMVIFRPTALSLNSIATIFSTASMLIFVCAGQMIVITSGDGIDLSAGAMMSTTACITVELMKGDNEKLLPTILVCMAFGFFIGILNGLGVTYIGIPALIMTLCMSTVLTKLQIVISNGAPRGTVSKELSSSLTTRFFGVIPGIMIWAFLFFLVVVLFLKYTKFGHRLNLIGTNFEAANLSGIRAKRVRMLAYGLGGMMAGIGGLVGAGYFRQMQVSTFNSYTMQSISAVVIGGTMLSGGKANYLGTVFGALLLTVLSQFLSSINTSVAMRNVIMGVMLIILLIAYNRKPAVRQ</sequence>
<dbReference type="InterPro" id="IPR001851">
    <property type="entry name" value="ABC_transp_permease"/>
</dbReference>
<dbReference type="STRING" id="1678840.ATC1_12432"/>
<feature type="transmembrane region" description="Helical" evidence="6">
    <location>
        <begin position="121"/>
        <end position="141"/>
    </location>
</feature>
<evidence type="ECO:0000256" key="1">
    <source>
        <dbReference type="ARBA" id="ARBA00004651"/>
    </source>
</evidence>
<keyword evidence="8" id="KW-1185">Reference proteome</keyword>
<keyword evidence="3 6" id="KW-0812">Transmembrane</keyword>
<name>A0A0K8PCM5_9CHLR</name>
<dbReference type="GO" id="GO:0022857">
    <property type="term" value="F:transmembrane transporter activity"/>
    <property type="evidence" value="ECO:0007669"/>
    <property type="project" value="InterPro"/>
</dbReference>
<accession>A0A0K8PCM5</accession>
<dbReference type="CDD" id="cd06579">
    <property type="entry name" value="TM_PBP1_transp_AraH_like"/>
    <property type="match status" value="1"/>
</dbReference>
<dbReference type="OrthoDB" id="9808136at2"/>
<dbReference type="Proteomes" id="UP000053370">
    <property type="component" value="Unassembled WGS sequence"/>
</dbReference>
<feature type="transmembrane region" description="Helical" evidence="6">
    <location>
        <begin position="161"/>
        <end position="184"/>
    </location>
</feature>
<reference evidence="7" key="1">
    <citation type="journal article" date="2015" name="Genome Announc.">
        <title>Draft Genome Sequence of Anaerolineae Strain TC1, a Novel Isolate from a Methanogenic Wastewater Treatment System.</title>
        <authorList>
            <person name="Matsuura N."/>
            <person name="Tourlousse D.M."/>
            <person name="Sun L."/>
            <person name="Toyonaga M."/>
            <person name="Kuroda K."/>
            <person name="Ohashi A."/>
            <person name="Cruz R."/>
            <person name="Yamaguchi T."/>
            <person name="Sekiguchi Y."/>
        </authorList>
    </citation>
    <scope>NUCLEOTIDE SEQUENCE [LARGE SCALE GENOMIC DNA]</scope>
    <source>
        <strain evidence="7">TC1</strain>
    </source>
</reference>
<comment type="subcellular location">
    <subcellularLocation>
        <location evidence="1">Cell membrane</location>
        <topology evidence="1">Multi-pass membrane protein</topology>
    </subcellularLocation>
</comment>
<evidence type="ECO:0000313" key="8">
    <source>
        <dbReference type="Proteomes" id="UP000053370"/>
    </source>
</evidence>
<feature type="transmembrane region" description="Helical" evidence="6">
    <location>
        <begin position="12"/>
        <end position="31"/>
    </location>
</feature>
<feature type="transmembrane region" description="Helical" evidence="6">
    <location>
        <begin position="37"/>
        <end position="56"/>
    </location>
</feature>
<keyword evidence="2" id="KW-1003">Cell membrane</keyword>
<dbReference type="GO" id="GO:0005886">
    <property type="term" value="C:plasma membrane"/>
    <property type="evidence" value="ECO:0007669"/>
    <property type="project" value="UniProtKB-SubCell"/>
</dbReference>
<evidence type="ECO:0000313" key="7">
    <source>
        <dbReference type="EMBL" id="GAP39895.1"/>
    </source>
</evidence>
<evidence type="ECO:0000256" key="3">
    <source>
        <dbReference type="ARBA" id="ARBA00022692"/>
    </source>
</evidence>
<keyword evidence="5 6" id="KW-0472">Membrane</keyword>
<feature type="transmembrane region" description="Helical" evidence="6">
    <location>
        <begin position="215"/>
        <end position="236"/>
    </location>
</feature>
<feature type="transmembrane region" description="Helical" evidence="6">
    <location>
        <begin position="94"/>
        <end position="114"/>
    </location>
</feature>
<dbReference type="AlphaFoldDB" id="A0A0K8PCM5"/>
<dbReference type="EMBL" id="DF968180">
    <property type="protein sequence ID" value="GAP39895.1"/>
    <property type="molecule type" value="Genomic_DNA"/>
</dbReference>
<dbReference type="Pfam" id="PF02653">
    <property type="entry name" value="BPD_transp_2"/>
    <property type="match status" value="1"/>
</dbReference>
<keyword evidence="4 6" id="KW-1133">Transmembrane helix</keyword>
<dbReference type="PANTHER" id="PTHR32196">
    <property type="entry name" value="ABC TRANSPORTER PERMEASE PROTEIN YPHD-RELATED-RELATED"/>
    <property type="match status" value="1"/>
</dbReference>
<feature type="transmembrane region" description="Helical" evidence="6">
    <location>
        <begin position="293"/>
        <end position="311"/>
    </location>
</feature>
<evidence type="ECO:0000256" key="5">
    <source>
        <dbReference type="ARBA" id="ARBA00023136"/>
    </source>
</evidence>
<protein>
    <submittedName>
        <fullName evidence="7">Ribose/xylose/arabinose/galactoside ABC-type transport system, permease component</fullName>
    </submittedName>
</protein>
<dbReference type="PANTHER" id="PTHR32196:SF72">
    <property type="entry name" value="RIBOSE IMPORT PERMEASE PROTEIN RBSC"/>
    <property type="match status" value="1"/>
</dbReference>
<organism evidence="7">
    <name type="scientific">Flexilinea flocculi</name>
    <dbReference type="NCBI Taxonomy" id="1678840"/>
    <lineage>
        <taxon>Bacteria</taxon>
        <taxon>Bacillati</taxon>
        <taxon>Chloroflexota</taxon>
        <taxon>Anaerolineae</taxon>
        <taxon>Anaerolineales</taxon>
        <taxon>Anaerolineaceae</taxon>
        <taxon>Flexilinea</taxon>
    </lineage>
</organism>
<evidence type="ECO:0000256" key="2">
    <source>
        <dbReference type="ARBA" id="ARBA00022475"/>
    </source>
</evidence>